<feature type="transmembrane region" description="Helical" evidence="9">
    <location>
        <begin position="254"/>
        <end position="272"/>
    </location>
</feature>
<dbReference type="Pfam" id="PF00528">
    <property type="entry name" value="BPD_transp_1"/>
    <property type="match status" value="1"/>
</dbReference>
<evidence type="ECO:0000259" key="10">
    <source>
        <dbReference type="PROSITE" id="PS50928"/>
    </source>
</evidence>
<feature type="transmembrane region" description="Helical" evidence="9">
    <location>
        <begin position="20"/>
        <end position="43"/>
    </location>
</feature>
<comment type="subcellular location">
    <subcellularLocation>
        <location evidence="9">Cell inner membrane</location>
        <topology evidence="9">Multi-pass membrane protein</topology>
    </subcellularLocation>
    <subcellularLocation>
        <location evidence="1">Cell membrane</location>
        <topology evidence="1">Multi-pass membrane protein</topology>
    </subcellularLocation>
</comment>
<dbReference type="InterPro" id="IPR005672">
    <property type="entry name" value="Phosphate_PstA"/>
</dbReference>
<dbReference type="InterPro" id="IPR000515">
    <property type="entry name" value="MetI-like"/>
</dbReference>
<evidence type="ECO:0000256" key="3">
    <source>
        <dbReference type="ARBA" id="ARBA00016864"/>
    </source>
</evidence>
<dbReference type="InterPro" id="IPR035906">
    <property type="entry name" value="MetI-like_sf"/>
</dbReference>
<gene>
    <name evidence="11" type="primary">pstA</name>
    <name evidence="11" type="ORF">L2764_05520</name>
</gene>
<dbReference type="PROSITE" id="PS50928">
    <property type="entry name" value="ABC_TM1"/>
    <property type="match status" value="1"/>
</dbReference>
<reference evidence="11 12" key="1">
    <citation type="submission" date="2022-01" db="EMBL/GenBank/DDBJ databases">
        <title>Whole genome-based taxonomy of the Shewanellaceae.</title>
        <authorList>
            <person name="Martin-Rodriguez A.J."/>
        </authorList>
    </citation>
    <scope>NUCLEOTIDE SEQUENCE [LARGE SCALE GENOMIC DNA]</scope>
    <source>
        <strain evidence="11 12">DSM 17177</strain>
    </source>
</reference>
<dbReference type="EMBL" id="JAKIKS010000015">
    <property type="protein sequence ID" value="MCL1123953.1"/>
    <property type="molecule type" value="Genomic_DNA"/>
</dbReference>
<organism evidence="11 12">
    <name type="scientific">Shewanella surugensis</name>
    <dbReference type="NCBI Taxonomy" id="212020"/>
    <lineage>
        <taxon>Bacteria</taxon>
        <taxon>Pseudomonadati</taxon>
        <taxon>Pseudomonadota</taxon>
        <taxon>Gammaproteobacteria</taxon>
        <taxon>Alteromonadales</taxon>
        <taxon>Shewanellaceae</taxon>
        <taxon>Shewanella</taxon>
    </lineage>
</organism>
<feature type="transmembrane region" description="Helical" evidence="9">
    <location>
        <begin position="113"/>
        <end position="134"/>
    </location>
</feature>
<evidence type="ECO:0000313" key="11">
    <source>
        <dbReference type="EMBL" id="MCL1123953.1"/>
    </source>
</evidence>
<sequence>MNIQRTHKVNWLDVFWTGMIWFMAGLCLFLPFMLVVDILYRGLPSLTLNFLWDDPMSAGREGGIYSIIISTFWVLLVCFLVVIPIGLGSALYLSECVKLNSKRGQIIRLSLRILSSVPSIVFGLFGYAMFAIYLKMGFSILSGGLSLACMVLPLFILISEQAFQAVPIAYKQSSLALNISQGAYMVKILLPMSSSGVVSALIISIGRALAETAVLIYTAGYVTRMPGTLYDSGRVLSVHIYDLSMNVIGGQQNAATTAAFLLILLILLNVLARRVSHRLTRYAR</sequence>
<name>A0ABT0L8C7_9GAMM</name>
<dbReference type="Proteomes" id="UP001203423">
    <property type="component" value="Unassembled WGS sequence"/>
</dbReference>
<evidence type="ECO:0000256" key="7">
    <source>
        <dbReference type="ARBA" id="ARBA00022989"/>
    </source>
</evidence>
<dbReference type="SUPFAM" id="SSF161098">
    <property type="entry name" value="MetI-like"/>
    <property type="match status" value="1"/>
</dbReference>
<feature type="transmembrane region" description="Helical" evidence="9">
    <location>
        <begin position="63"/>
        <end position="93"/>
    </location>
</feature>
<evidence type="ECO:0000256" key="1">
    <source>
        <dbReference type="ARBA" id="ARBA00004651"/>
    </source>
</evidence>
<keyword evidence="12" id="KW-1185">Reference proteome</keyword>
<dbReference type="CDD" id="cd06261">
    <property type="entry name" value="TM_PBP2"/>
    <property type="match status" value="1"/>
</dbReference>
<keyword evidence="6 9" id="KW-0812">Transmembrane</keyword>
<evidence type="ECO:0000313" key="12">
    <source>
        <dbReference type="Proteomes" id="UP001203423"/>
    </source>
</evidence>
<dbReference type="RefSeq" id="WP_248939239.1">
    <property type="nucleotide sequence ID" value="NZ_JAKIKS010000015.1"/>
</dbReference>
<comment type="similarity">
    <text evidence="2 9">Belongs to the binding-protein-dependent transport system permease family. CysTW subfamily.</text>
</comment>
<keyword evidence="4" id="KW-0813">Transport</keyword>
<comment type="caution">
    <text evidence="11">The sequence shown here is derived from an EMBL/GenBank/DDBJ whole genome shotgun (WGS) entry which is preliminary data.</text>
</comment>
<evidence type="ECO:0000256" key="8">
    <source>
        <dbReference type="ARBA" id="ARBA00023136"/>
    </source>
</evidence>
<keyword evidence="5 9" id="KW-1003">Cell membrane</keyword>
<proteinExistence type="inferred from homology"/>
<evidence type="ECO:0000256" key="9">
    <source>
        <dbReference type="RuleBase" id="RU363043"/>
    </source>
</evidence>
<keyword evidence="7 9" id="KW-1133">Transmembrane helix</keyword>
<evidence type="ECO:0000256" key="5">
    <source>
        <dbReference type="ARBA" id="ARBA00022475"/>
    </source>
</evidence>
<protein>
    <recommendedName>
        <fullName evidence="3 9">Phosphate transport system permease protein PstA</fullName>
    </recommendedName>
</protein>
<dbReference type="PANTHER" id="PTHR43470">
    <property type="entry name" value="PHOSPHATE TRANSPORT SYSTEM PERMEASE PROTEIN PSTA-RELATED"/>
    <property type="match status" value="1"/>
</dbReference>
<feature type="domain" description="ABC transmembrane type-1" evidence="10">
    <location>
        <begin position="68"/>
        <end position="272"/>
    </location>
</feature>
<dbReference type="NCBIfam" id="TIGR00974">
    <property type="entry name" value="3a0107s02c"/>
    <property type="match status" value="1"/>
</dbReference>
<evidence type="ECO:0000256" key="2">
    <source>
        <dbReference type="ARBA" id="ARBA00007069"/>
    </source>
</evidence>
<keyword evidence="8 9" id="KW-0472">Membrane</keyword>
<accession>A0ABT0L8C7</accession>
<dbReference type="PANTHER" id="PTHR43470:SF3">
    <property type="entry name" value="PHOSPHATE TRANSPORT SYSTEM PERMEASE PROTEIN PSTA-RELATED"/>
    <property type="match status" value="1"/>
</dbReference>
<evidence type="ECO:0000256" key="6">
    <source>
        <dbReference type="ARBA" id="ARBA00022692"/>
    </source>
</evidence>
<dbReference type="Gene3D" id="1.10.3720.10">
    <property type="entry name" value="MetI-like"/>
    <property type="match status" value="1"/>
</dbReference>
<feature type="transmembrane region" description="Helical" evidence="9">
    <location>
        <begin position="140"/>
        <end position="163"/>
    </location>
</feature>
<evidence type="ECO:0000256" key="4">
    <source>
        <dbReference type="ARBA" id="ARBA00022448"/>
    </source>
</evidence>
<feature type="transmembrane region" description="Helical" evidence="9">
    <location>
        <begin position="184"/>
        <end position="205"/>
    </location>
</feature>